<evidence type="ECO:0000259" key="6">
    <source>
        <dbReference type="PROSITE" id="PS50113"/>
    </source>
</evidence>
<dbReference type="InterPro" id="IPR004358">
    <property type="entry name" value="Sig_transdc_His_kin-like_C"/>
</dbReference>
<evidence type="ECO:0000256" key="1">
    <source>
        <dbReference type="ARBA" id="ARBA00000085"/>
    </source>
</evidence>
<dbReference type="EC" id="2.7.13.3" evidence="2"/>
<feature type="domain" description="PAC" evidence="6">
    <location>
        <begin position="95"/>
        <end position="148"/>
    </location>
</feature>
<dbReference type="SMART" id="SM00448">
    <property type="entry name" value="REC"/>
    <property type="match status" value="1"/>
</dbReference>
<protein>
    <recommendedName>
        <fullName evidence="2">histidine kinase</fullName>
        <ecNumber evidence="2">2.7.13.3</ecNumber>
    </recommendedName>
</protein>
<dbReference type="InterPro" id="IPR000014">
    <property type="entry name" value="PAS"/>
</dbReference>
<dbReference type="Gene3D" id="1.10.287.130">
    <property type="match status" value="1"/>
</dbReference>
<comment type="catalytic activity">
    <reaction evidence="1">
        <text>ATP + protein L-histidine = ADP + protein N-phospho-L-histidine.</text>
        <dbReference type="EC" id="2.7.13.3"/>
    </reaction>
</comment>
<feature type="domain" description="Histidine kinase" evidence="4">
    <location>
        <begin position="191"/>
        <end position="405"/>
    </location>
</feature>
<dbReference type="STRING" id="1429043.X474_10800"/>
<dbReference type="Proteomes" id="UP000032233">
    <property type="component" value="Unassembled WGS sequence"/>
</dbReference>
<evidence type="ECO:0000256" key="3">
    <source>
        <dbReference type="PROSITE-ProRule" id="PRU00169"/>
    </source>
</evidence>
<dbReference type="InterPro" id="IPR011006">
    <property type="entry name" value="CheY-like_superfamily"/>
</dbReference>
<reference evidence="7 8" key="1">
    <citation type="submission" date="2013-11" db="EMBL/GenBank/DDBJ databases">
        <title>Metagenomic analysis of a methanogenic consortium involved in long chain n-alkane degradation.</title>
        <authorList>
            <person name="Davidova I.A."/>
            <person name="Callaghan A.V."/>
            <person name="Wawrik B."/>
            <person name="Pruitt S."/>
            <person name="Marks C."/>
            <person name="Duncan K.E."/>
            <person name="Suflita J.M."/>
        </authorList>
    </citation>
    <scope>NUCLEOTIDE SEQUENCE [LARGE SCALE GENOMIC DNA]</scope>
    <source>
        <strain evidence="7 8">SPR</strain>
    </source>
</reference>
<dbReference type="PROSITE" id="PS50110">
    <property type="entry name" value="RESPONSE_REGULATORY"/>
    <property type="match status" value="1"/>
</dbReference>
<feature type="modified residue" description="4-aspartylphosphate" evidence="3">
    <location>
        <position position="475"/>
    </location>
</feature>
<dbReference type="InterPro" id="IPR003594">
    <property type="entry name" value="HATPase_dom"/>
</dbReference>
<dbReference type="GO" id="GO:0000155">
    <property type="term" value="F:phosphorelay sensor kinase activity"/>
    <property type="evidence" value="ECO:0007669"/>
    <property type="project" value="InterPro"/>
</dbReference>
<keyword evidence="3" id="KW-0597">Phosphoprotein</keyword>
<dbReference type="Pfam" id="PF02518">
    <property type="entry name" value="HATPase_c"/>
    <property type="match status" value="1"/>
</dbReference>
<evidence type="ECO:0000259" key="5">
    <source>
        <dbReference type="PROSITE" id="PS50110"/>
    </source>
</evidence>
<dbReference type="CDD" id="cd00156">
    <property type="entry name" value="REC"/>
    <property type="match status" value="1"/>
</dbReference>
<name>A0A0D2HUJ3_9BACT</name>
<dbReference type="Pfam" id="PF00072">
    <property type="entry name" value="Response_reg"/>
    <property type="match status" value="1"/>
</dbReference>
<evidence type="ECO:0000259" key="4">
    <source>
        <dbReference type="PROSITE" id="PS50109"/>
    </source>
</evidence>
<dbReference type="SUPFAM" id="SSF47384">
    <property type="entry name" value="Homodimeric domain of signal transducing histidine kinase"/>
    <property type="match status" value="1"/>
</dbReference>
<dbReference type="SMART" id="SM00387">
    <property type="entry name" value="HATPase_c"/>
    <property type="match status" value="1"/>
</dbReference>
<dbReference type="PRINTS" id="PR00344">
    <property type="entry name" value="BCTRLSENSOR"/>
</dbReference>
<dbReference type="NCBIfam" id="TIGR00229">
    <property type="entry name" value="sensory_box"/>
    <property type="match status" value="1"/>
</dbReference>
<dbReference type="RefSeq" id="WP_044348524.1">
    <property type="nucleotide sequence ID" value="NZ_AZAC01000012.1"/>
</dbReference>
<dbReference type="EMBL" id="AZAC01000012">
    <property type="protein sequence ID" value="KIX14113.1"/>
    <property type="molecule type" value="Genomic_DNA"/>
</dbReference>
<dbReference type="InterPro" id="IPR001789">
    <property type="entry name" value="Sig_transdc_resp-reg_receiver"/>
</dbReference>
<comment type="caution">
    <text evidence="7">The sequence shown here is derived from an EMBL/GenBank/DDBJ whole genome shotgun (WGS) entry which is preliminary data.</text>
</comment>
<gene>
    <name evidence="7" type="ORF">X474_10800</name>
</gene>
<organism evidence="7 8">
    <name type="scientific">Dethiosulfatarculus sandiegensis</name>
    <dbReference type="NCBI Taxonomy" id="1429043"/>
    <lineage>
        <taxon>Bacteria</taxon>
        <taxon>Pseudomonadati</taxon>
        <taxon>Thermodesulfobacteriota</taxon>
        <taxon>Desulfarculia</taxon>
        <taxon>Desulfarculales</taxon>
        <taxon>Desulfarculaceae</taxon>
        <taxon>Dethiosulfatarculus</taxon>
    </lineage>
</organism>
<dbReference type="OrthoDB" id="9768069at2"/>
<dbReference type="InterPro" id="IPR013655">
    <property type="entry name" value="PAS_fold_3"/>
</dbReference>
<dbReference type="InterPro" id="IPR000700">
    <property type="entry name" value="PAS-assoc_C"/>
</dbReference>
<evidence type="ECO:0000313" key="8">
    <source>
        <dbReference type="Proteomes" id="UP000032233"/>
    </source>
</evidence>
<dbReference type="AlphaFoldDB" id="A0A0D2HUJ3"/>
<dbReference type="Pfam" id="PF08447">
    <property type="entry name" value="PAS_3"/>
    <property type="match status" value="1"/>
</dbReference>
<dbReference type="SUPFAM" id="SSF52172">
    <property type="entry name" value="CheY-like"/>
    <property type="match status" value="1"/>
</dbReference>
<accession>A0A0D2HUJ3</accession>
<dbReference type="SUPFAM" id="SSF55785">
    <property type="entry name" value="PYP-like sensor domain (PAS domain)"/>
    <property type="match status" value="1"/>
</dbReference>
<dbReference type="Gene3D" id="3.30.565.10">
    <property type="entry name" value="Histidine kinase-like ATPase, C-terminal domain"/>
    <property type="match status" value="1"/>
</dbReference>
<proteinExistence type="predicted"/>
<dbReference type="PANTHER" id="PTHR43065">
    <property type="entry name" value="SENSOR HISTIDINE KINASE"/>
    <property type="match status" value="1"/>
</dbReference>
<evidence type="ECO:0000256" key="2">
    <source>
        <dbReference type="ARBA" id="ARBA00012438"/>
    </source>
</evidence>
<dbReference type="PROSITE" id="PS50113">
    <property type="entry name" value="PAC"/>
    <property type="match status" value="1"/>
</dbReference>
<dbReference type="PANTHER" id="PTHR43065:SF42">
    <property type="entry name" value="TWO-COMPONENT SENSOR PPRA"/>
    <property type="match status" value="1"/>
</dbReference>
<feature type="domain" description="Response regulatory" evidence="5">
    <location>
        <begin position="426"/>
        <end position="542"/>
    </location>
</feature>
<dbReference type="InterPro" id="IPR036097">
    <property type="entry name" value="HisK_dim/P_sf"/>
</dbReference>
<dbReference type="Gene3D" id="3.40.50.2300">
    <property type="match status" value="1"/>
</dbReference>
<dbReference type="InParanoid" id="A0A0D2HUJ3"/>
<evidence type="ECO:0000313" key="7">
    <source>
        <dbReference type="EMBL" id="KIX14113.1"/>
    </source>
</evidence>
<keyword evidence="8" id="KW-1185">Reference proteome</keyword>
<sequence length="543" mass="60350">MDINKKHHILKKQLKEQSVHLKSLLENASTYAIFQLYDESDDFNETELIYASPAVCDILGLDAPVTYEDWWKIIHPDDLKGFAKADKDAGKTGFLRTACRIFHARKNAWRWIQVESSLVRETSQDPFIFNGIIYDITERKEAELAASEQRENLQKSLDYHSERLVQANLRLRKEVAQKKEAQAALQELASGVAHNFNNILMAVASNTQAALGYLVEPQKAVKHLQNVLAGVDNGRDIVKRLLDNVLNNPKDESGILPIDLASLLKKTVKLINGTWPILTNPQISLDIKVLESDCPVMIPEGQLMEVLFNFFKNSAEAINGEGRIKTGLLKKNQKAVIWIQDNGPGVRPENIKKLFNPFFTTKGALGQGLGLAISKKIITDFKGKVNYLGKPDSGAFFTIELPLAKTAEISARSEKKNGSIGLTGLDILLIEDEALVAMGMESFLNRQGCRVRQVSSVAKAMAEIRKKPPQFVVCDFGLPDGNACDVKHELTKIQCTAPVVFLTGWCKEQIIAKPGFAACLPDALLQKPISNNELLEVIKQNLN</sequence>
<dbReference type="InterPro" id="IPR005467">
    <property type="entry name" value="His_kinase_dom"/>
</dbReference>
<dbReference type="PROSITE" id="PS50109">
    <property type="entry name" value="HIS_KIN"/>
    <property type="match status" value="1"/>
</dbReference>
<dbReference type="CDD" id="cd00130">
    <property type="entry name" value="PAS"/>
    <property type="match status" value="1"/>
</dbReference>
<dbReference type="InterPro" id="IPR035965">
    <property type="entry name" value="PAS-like_dom_sf"/>
</dbReference>
<dbReference type="Gene3D" id="3.30.450.20">
    <property type="entry name" value="PAS domain"/>
    <property type="match status" value="1"/>
</dbReference>
<dbReference type="SUPFAM" id="SSF55874">
    <property type="entry name" value="ATPase domain of HSP90 chaperone/DNA topoisomerase II/histidine kinase"/>
    <property type="match status" value="1"/>
</dbReference>
<dbReference type="InterPro" id="IPR036890">
    <property type="entry name" value="HATPase_C_sf"/>
</dbReference>